<dbReference type="PROSITE" id="PS50853">
    <property type="entry name" value="FN3"/>
    <property type="match status" value="1"/>
</dbReference>
<dbReference type="GO" id="GO:0007156">
    <property type="term" value="P:homophilic cell adhesion via plasma membrane adhesion molecules"/>
    <property type="evidence" value="ECO:0007669"/>
    <property type="project" value="TreeGrafter"/>
</dbReference>
<dbReference type="CDD" id="cd00096">
    <property type="entry name" value="Ig"/>
    <property type="match status" value="1"/>
</dbReference>
<dbReference type="KEGG" id="epa:110251971"/>
<evidence type="ECO:0000259" key="3">
    <source>
        <dbReference type="PROSITE" id="PS50835"/>
    </source>
</evidence>
<name>A0A913Y4Q1_EXADI</name>
<dbReference type="RefSeq" id="XP_020914384.2">
    <property type="nucleotide sequence ID" value="XM_021058725.2"/>
</dbReference>
<feature type="domain" description="Ig-like" evidence="3">
    <location>
        <begin position="64"/>
        <end position="149"/>
    </location>
</feature>
<dbReference type="OMA" id="PRIFWKK"/>
<dbReference type="Pfam" id="PF00041">
    <property type="entry name" value="fn3"/>
    <property type="match status" value="1"/>
</dbReference>
<dbReference type="SMART" id="SM00408">
    <property type="entry name" value="IGc2"/>
    <property type="match status" value="2"/>
</dbReference>
<evidence type="ECO:0000256" key="2">
    <source>
        <dbReference type="ARBA" id="ARBA00023157"/>
    </source>
</evidence>
<dbReference type="PANTHER" id="PTHR45080">
    <property type="entry name" value="CONTACTIN 5"/>
    <property type="match status" value="1"/>
</dbReference>
<protein>
    <submittedName>
        <fullName evidence="5">Uncharacterized protein</fullName>
    </submittedName>
</protein>
<dbReference type="InterPro" id="IPR007110">
    <property type="entry name" value="Ig-like_dom"/>
</dbReference>
<dbReference type="InterPro" id="IPR036116">
    <property type="entry name" value="FN3_sf"/>
</dbReference>
<proteinExistence type="predicted"/>
<evidence type="ECO:0000313" key="5">
    <source>
        <dbReference type="EnsemblMetazoa" id="XP_020914384.2"/>
    </source>
</evidence>
<dbReference type="AlphaFoldDB" id="A0A913Y4Q1"/>
<keyword evidence="6" id="KW-1185">Reference proteome</keyword>
<dbReference type="SMART" id="SM00409">
    <property type="entry name" value="IG"/>
    <property type="match status" value="3"/>
</dbReference>
<dbReference type="SUPFAM" id="SSF49265">
    <property type="entry name" value="Fibronectin type III"/>
    <property type="match status" value="1"/>
</dbReference>
<dbReference type="InterPro" id="IPR050958">
    <property type="entry name" value="Cell_Adh-Cytoskel_Orgn"/>
</dbReference>
<feature type="domain" description="Ig-like" evidence="3">
    <location>
        <begin position="1"/>
        <end position="53"/>
    </location>
</feature>
<dbReference type="GO" id="GO:0005886">
    <property type="term" value="C:plasma membrane"/>
    <property type="evidence" value="ECO:0007669"/>
    <property type="project" value="TreeGrafter"/>
</dbReference>
<dbReference type="Pfam" id="PF13927">
    <property type="entry name" value="Ig_3"/>
    <property type="match status" value="2"/>
</dbReference>
<sequence length="358" mass="39589">YTRIWNLSVACPSRLRNRLTITDYSSLVIKEATIDDSGTYGCTLNLTNGRALTSRSELIVTETPTITVPRTVVRREGQDLSIKCTSHGKPTPFVKWVRLTAGNKAILYSQGDGSAILSIRNVRREVNGTYECQASNNPDIIVKNQTDVLVQYRPSIDSSTSSPISVSSWDNRTVSLRCMASGNPTPEFTWSNPDKVPIKYGVSPLKGGSLLTIQTKSKTDYGQYRCRASNRQGYVYGYIDVKRIVVPQPPILLDVTSTVSTIEIKWRRPTIDGGSELIDYYVSISTSPPRGVSIKETSLIIAGLAKSTRYRVDVLARNIVGYSNATSRYISTKEKDWFAVDEQISGPVVLGVCLPIIF</sequence>
<dbReference type="InterPro" id="IPR003599">
    <property type="entry name" value="Ig_sub"/>
</dbReference>
<dbReference type="PANTHER" id="PTHR45080:SF8">
    <property type="entry name" value="IG-LIKE DOMAIN-CONTAINING PROTEIN"/>
    <property type="match status" value="1"/>
</dbReference>
<dbReference type="InterPro" id="IPR003961">
    <property type="entry name" value="FN3_dom"/>
</dbReference>
<dbReference type="SUPFAM" id="SSF48726">
    <property type="entry name" value="Immunoglobulin"/>
    <property type="match status" value="3"/>
</dbReference>
<dbReference type="EnsemblMetazoa" id="XM_021058725.2">
    <property type="protein sequence ID" value="XP_020914384.2"/>
    <property type="gene ID" value="LOC110251971"/>
</dbReference>
<dbReference type="InterPro" id="IPR013783">
    <property type="entry name" value="Ig-like_fold"/>
</dbReference>
<keyword evidence="1" id="KW-0732">Signal</keyword>
<evidence type="ECO:0000256" key="1">
    <source>
        <dbReference type="ARBA" id="ARBA00022729"/>
    </source>
</evidence>
<dbReference type="InterPro" id="IPR036179">
    <property type="entry name" value="Ig-like_dom_sf"/>
</dbReference>
<accession>A0A913Y4Q1</accession>
<reference evidence="5" key="1">
    <citation type="submission" date="2022-11" db="UniProtKB">
        <authorList>
            <consortium name="EnsemblMetazoa"/>
        </authorList>
    </citation>
    <scope>IDENTIFICATION</scope>
</reference>
<evidence type="ECO:0000313" key="6">
    <source>
        <dbReference type="Proteomes" id="UP000887567"/>
    </source>
</evidence>
<feature type="domain" description="Ig-like" evidence="3">
    <location>
        <begin position="154"/>
        <end position="230"/>
    </location>
</feature>
<dbReference type="InterPro" id="IPR003598">
    <property type="entry name" value="Ig_sub2"/>
</dbReference>
<feature type="domain" description="Fibronectin type-III" evidence="4">
    <location>
        <begin position="246"/>
        <end position="336"/>
    </location>
</feature>
<evidence type="ECO:0000259" key="4">
    <source>
        <dbReference type="PROSITE" id="PS50853"/>
    </source>
</evidence>
<dbReference type="CDD" id="cd00063">
    <property type="entry name" value="FN3"/>
    <property type="match status" value="1"/>
</dbReference>
<keyword evidence="2" id="KW-1015">Disulfide bond</keyword>
<dbReference type="Proteomes" id="UP000887567">
    <property type="component" value="Unplaced"/>
</dbReference>
<dbReference type="Gene3D" id="2.60.40.10">
    <property type="entry name" value="Immunoglobulins"/>
    <property type="match status" value="4"/>
</dbReference>
<dbReference type="PROSITE" id="PS50835">
    <property type="entry name" value="IG_LIKE"/>
    <property type="match status" value="3"/>
</dbReference>
<organism evidence="5 6">
    <name type="scientific">Exaiptasia diaphana</name>
    <name type="common">Tropical sea anemone</name>
    <name type="synonym">Aiptasia pulchella</name>
    <dbReference type="NCBI Taxonomy" id="2652724"/>
    <lineage>
        <taxon>Eukaryota</taxon>
        <taxon>Metazoa</taxon>
        <taxon>Cnidaria</taxon>
        <taxon>Anthozoa</taxon>
        <taxon>Hexacorallia</taxon>
        <taxon>Actiniaria</taxon>
        <taxon>Aiptasiidae</taxon>
        <taxon>Exaiptasia</taxon>
    </lineage>
</organism>
<dbReference type="GeneID" id="110251971"/>
<dbReference type="SMART" id="SM00060">
    <property type="entry name" value="FN3"/>
    <property type="match status" value="1"/>
</dbReference>
<dbReference type="OrthoDB" id="9972932at2759"/>